<name>A0AAY4B6A9_9TELE</name>
<reference evidence="1" key="3">
    <citation type="submission" date="2025-09" db="UniProtKB">
        <authorList>
            <consortium name="Ensembl"/>
        </authorList>
    </citation>
    <scope>IDENTIFICATION</scope>
</reference>
<reference evidence="1 2" key="1">
    <citation type="submission" date="2020-06" db="EMBL/GenBank/DDBJ databases">
        <authorList>
            <consortium name="Wellcome Sanger Institute Data Sharing"/>
        </authorList>
    </citation>
    <scope>NUCLEOTIDE SEQUENCE [LARGE SCALE GENOMIC DNA]</scope>
</reference>
<dbReference type="Ensembl" id="ENSDCDT00010016192.1">
    <property type="protein sequence ID" value="ENSDCDP00010015341.1"/>
    <property type="gene ID" value="ENSDCDG00010007024.1"/>
</dbReference>
<evidence type="ECO:0000313" key="2">
    <source>
        <dbReference type="Proteomes" id="UP000694580"/>
    </source>
</evidence>
<protein>
    <submittedName>
        <fullName evidence="1">Uncharacterized protein</fullName>
    </submittedName>
</protein>
<proteinExistence type="predicted"/>
<accession>A0AAY4B6A9</accession>
<dbReference type="GeneTree" id="ENSGT00940000159842"/>
<gene>
    <name evidence="1" type="primary">PACRG</name>
</gene>
<evidence type="ECO:0000313" key="1">
    <source>
        <dbReference type="Ensembl" id="ENSDCDP00010015341.1"/>
    </source>
</evidence>
<dbReference type="Proteomes" id="UP000694580">
    <property type="component" value="Chromosome 10"/>
</dbReference>
<reference evidence="1" key="2">
    <citation type="submission" date="2025-08" db="UniProtKB">
        <authorList>
            <consortium name="Ensembl"/>
        </authorList>
    </citation>
    <scope>IDENTIFICATION</scope>
</reference>
<organism evidence="1 2">
    <name type="scientific">Denticeps clupeoides</name>
    <name type="common">denticle herring</name>
    <dbReference type="NCBI Taxonomy" id="299321"/>
    <lineage>
        <taxon>Eukaryota</taxon>
        <taxon>Metazoa</taxon>
        <taxon>Chordata</taxon>
        <taxon>Craniata</taxon>
        <taxon>Vertebrata</taxon>
        <taxon>Euteleostomi</taxon>
        <taxon>Actinopterygii</taxon>
        <taxon>Neopterygii</taxon>
        <taxon>Teleostei</taxon>
        <taxon>Clupei</taxon>
        <taxon>Clupeiformes</taxon>
        <taxon>Denticipitoidei</taxon>
        <taxon>Denticipitidae</taxon>
        <taxon>Denticeps</taxon>
    </lineage>
</organism>
<sequence length="123" mass="13982">MNITKGDKSMLTNRLIKNLHNCCVVHQDDFFKPQSQIEVGEDGFKYLSSCTASTMSLMPMRSEHKDEKIHILIVEDFLLYTYEPLIKVLNQNCIICVPLTAMRDYTGCDPDGQALNNIVLKSP</sequence>
<dbReference type="InterPro" id="IPR027417">
    <property type="entry name" value="P-loop_NTPase"/>
</dbReference>
<dbReference type="Gene3D" id="3.40.50.300">
    <property type="entry name" value="P-loop containing nucleotide triphosphate hydrolases"/>
    <property type="match status" value="1"/>
</dbReference>
<dbReference type="AlphaFoldDB" id="A0AAY4B6A9"/>
<keyword evidence="2" id="KW-1185">Reference proteome</keyword>